<dbReference type="InterPro" id="IPR018480">
    <property type="entry name" value="PNAcMuramoyl-5peptid_Trfase_CS"/>
</dbReference>
<evidence type="ECO:0000313" key="15">
    <source>
        <dbReference type="EMBL" id="AHG90610.1"/>
    </source>
</evidence>
<feature type="transmembrane region" description="Helical" evidence="12">
    <location>
        <begin position="77"/>
        <end position="95"/>
    </location>
</feature>
<evidence type="ECO:0000256" key="6">
    <source>
        <dbReference type="ARBA" id="ARBA00022960"/>
    </source>
</evidence>
<keyword evidence="9 12" id="KW-0472">Membrane</keyword>
<evidence type="ECO:0000256" key="5">
    <source>
        <dbReference type="ARBA" id="ARBA00022692"/>
    </source>
</evidence>
<evidence type="ECO:0000256" key="8">
    <source>
        <dbReference type="ARBA" id="ARBA00022989"/>
    </source>
</evidence>
<dbReference type="PANTHER" id="PTHR22926:SF5">
    <property type="entry name" value="PHOSPHO-N-ACETYLMURAMOYL-PENTAPEPTIDE-TRANSFERASE HOMOLOG"/>
    <property type="match status" value="1"/>
</dbReference>
<dbReference type="GO" id="GO:0051301">
    <property type="term" value="P:cell division"/>
    <property type="evidence" value="ECO:0007669"/>
    <property type="project" value="UniProtKB-KW"/>
</dbReference>
<feature type="transmembrane region" description="Helical" evidence="12">
    <location>
        <begin position="142"/>
        <end position="161"/>
    </location>
</feature>
<keyword evidence="7 12" id="KW-0573">Peptidoglycan synthesis</keyword>
<evidence type="ECO:0000256" key="3">
    <source>
        <dbReference type="ARBA" id="ARBA00022618"/>
    </source>
</evidence>
<organism evidence="15 16">
    <name type="scientific">Gemmatirosa kalamazoonensis</name>
    <dbReference type="NCBI Taxonomy" id="861299"/>
    <lineage>
        <taxon>Bacteria</taxon>
        <taxon>Pseudomonadati</taxon>
        <taxon>Gemmatimonadota</taxon>
        <taxon>Gemmatimonadia</taxon>
        <taxon>Gemmatimonadales</taxon>
        <taxon>Gemmatimonadaceae</taxon>
        <taxon>Gemmatirosa</taxon>
    </lineage>
</organism>
<evidence type="ECO:0000256" key="9">
    <source>
        <dbReference type="ARBA" id="ARBA00023136"/>
    </source>
</evidence>
<dbReference type="EMBL" id="CP007128">
    <property type="protein sequence ID" value="AHG90610.1"/>
    <property type="molecule type" value="Genomic_DNA"/>
</dbReference>
<dbReference type="NCBIfam" id="TIGR00445">
    <property type="entry name" value="mraY"/>
    <property type="match status" value="1"/>
</dbReference>
<sequence length="384" mass="42356">MLYFLLQPLARSIKTFNLLNYITFRAGAAFVTALIVAFIVAPTIIRRLRAMAVHQVVREGTPDTHAGKGTTPTMGGLIILVATFVPLLLWGRYTWHRGGQYLVTAMVLTAWMGGIGFLDDYLKLKQKRLGLKNEGLVERYKLVGQLSAGLALGLYVWLFPLSTLPGASTTLPFFKYILIIPSTAALTWLYIAFVTFVLTGASNAVNITDGLDGLASGLVGIAAATFGVFAYMFGRYDTSGYLQVFYLRGAGELTVFCAAILGACIGFLWYNTFPAQVFMGDTGSLALGGALGAVSVLLKSEFLLLIIGGVFVAEMFSVILQRFVFKYRKRRHGLEYAQRHRVFLRAPLHHHFEVKGWPETQVVVRFWIIGIFCAILALSTLKLR</sequence>
<keyword evidence="6 12" id="KW-0133">Cell shape</keyword>
<evidence type="ECO:0000256" key="11">
    <source>
        <dbReference type="ARBA" id="ARBA00023316"/>
    </source>
</evidence>
<evidence type="ECO:0000256" key="10">
    <source>
        <dbReference type="ARBA" id="ARBA00023306"/>
    </source>
</evidence>
<evidence type="ECO:0000256" key="13">
    <source>
        <dbReference type="NCBIfam" id="TIGR00445"/>
    </source>
</evidence>
<gene>
    <name evidence="12" type="primary">mraY</name>
    <name evidence="15" type="ORF">J421_3073</name>
</gene>
<evidence type="ECO:0000256" key="4">
    <source>
        <dbReference type="ARBA" id="ARBA00022679"/>
    </source>
</evidence>
<dbReference type="GO" id="GO:0008360">
    <property type="term" value="P:regulation of cell shape"/>
    <property type="evidence" value="ECO:0007669"/>
    <property type="project" value="UniProtKB-KW"/>
</dbReference>
<dbReference type="RefSeq" id="WP_025412077.1">
    <property type="nucleotide sequence ID" value="NZ_CP007128.1"/>
</dbReference>
<dbReference type="OrthoDB" id="9805475at2"/>
<evidence type="ECO:0000256" key="2">
    <source>
        <dbReference type="ARBA" id="ARBA00005583"/>
    </source>
</evidence>
<comment type="pathway">
    <text evidence="12">Cell wall biogenesis; peptidoglycan biosynthesis.</text>
</comment>
<dbReference type="InterPro" id="IPR003524">
    <property type="entry name" value="PNAcMuramoyl-5peptid_Trfase"/>
</dbReference>
<evidence type="ECO:0000256" key="14">
    <source>
        <dbReference type="PIRSR" id="PIRSR600715-1"/>
    </source>
</evidence>
<keyword evidence="16" id="KW-1185">Reference proteome</keyword>
<evidence type="ECO:0000256" key="12">
    <source>
        <dbReference type="HAMAP-Rule" id="MF_00038"/>
    </source>
</evidence>
<feature type="transmembrane region" description="Helical" evidence="12">
    <location>
        <begin position="101"/>
        <end position="122"/>
    </location>
</feature>
<dbReference type="Pfam" id="PF00953">
    <property type="entry name" value="Glycos_transf_4"/>
    <property type="match status" value="1"/>
</dbReference>
<comment type="similarity">
    <text evidence="2 12">Belongs to the glycosyltransferase 4 family. MraY subfamily.</text>
</comment>
<dbReference type="GO" id="GO:0005886">
    <property type="term" value="C:plasma membrane"/>
    <property type="evidence" value="ECO:0007669"/>
    <property type="project" value="UniProtKB-SubCell"/>
</dbReference>
<dbReference type="STRING" id="861299.J421_3073"/>
<proteinExistence type="inferred from homology"/>
<feature type="binding site" evidence="14">
    <location>
        <position position="281"/>
    </location>
    <ligand>
        <name>Mg(2+)</name>
        <dbReference type="ChEBI" id="CHEBI:18420"/>
    </ligand>
</feature>
<feature type="transmembrane region" description="Helical" evidence="12">
    <location>
        <begin position="304"/>
        <end position="325"/>
    </location>
</feature>
<keyword evidence="10 12" id="KW-0131">Cell cycle</keyword>
<dbReference type="PROSITE" id="PS01348">
    <property type="entry name" value="MRAY_2"/>
    <property type="match status" value="1"/>
</dbReference>
<dbReference type="GO" id="GO:0071555">
    <property type="term" value="P:cell wall organization"/>
    <property type="evidence" value="ECO:0007669"/>
    <property type="project" value="UniProtKB-KW"/>
</dbReference>
<keyword evidence="12 14" id="KW-0460">Magnesium</keyword>
<dbReference type="AlphaFoldDB" id="W0RJT9"/>
<feature type="transmembrane region" description="Helical" evidence="12">
    <location>
        <begin position="20"/>
        <end position="41"/>
    </location>
</feature>
<comment type="subcellular location">
    <subcellularLocation>
        <location evidence="12">Cell membrane</location>
        <topology evidence="12">Multi-pass membrane protein</topology>
    </subcellularLocation>
    <subcellularLocation>
        <location evidence="1">Membrane</location>
        <topology evidence="1">Multi-pass membrane protein</topology>
    </subcellularLocation>
</comment>
<comment type="catalytic activity">
    <reaction evidence="12">
        <text>UDP-N-acetyl-alpha-D-muramoyl-L-alanyl-gamma-D-glutamyl-meso-2,6-diaminopimeloyl-D-alanyl-D-alanine + di-trans,octa-cis-undecaprenyl phosphate = di-trans,octa-cis-undecaprenyl diphospho-N-acetyl-alpha-D-muramoyl-L-alanyl-D-glutamyl-meso-2,6-diaminopimeloyl-D-alanyl-D-alanine + UMP</text>
        <dbReference type="Rhea" id="RHEA:28386"/>
        <dbReference type="ChEBI" id="CHEBI:57865"/>
        <dbReference type="ChEBI" id="CHEBI:60392"/>
        <dbReference type="ChEBI" id="CHEBI:61386"/>
        <dbReference type="ChEBI" id="CHEBI:61387"/>
        <dbReference type="EC" id="2.7.8.13"/>
    </reaction>
</comment>
<keyword evidence="8 12" id="KW-1133">Transmembrane helix</keyword>
<keyword evidence="12 14" id="KW-0479">Metal-binding</keyword>
<keyword evidence="3 12" id="KW-0132">Cell division</keyword>
<feature type="binding site" evidence="14">
    <location>
        <position position="206"/>
    </location>
    <ligand>
        <name>Mg(2+)</name>
        <dbReference type="ChEBI" id="CHEBI:18420"/>
    </ligand>
</feature>
<feature type="transmembrane region" description="Helical" evidence="12">
    <location>
        <begin position="173"/>
        <end position="201"/>
    </location>
</feature>
<evidence type="ECO:0000313" key="16">
    <source>
        <dbReference type="Proteomes" id="UP000019151"/>
    </source>
</evidence>
<comment type="cofactor">
    <cofactor evidence="12 14">
        <name>Mg(2+)</name>
        <dbReference type="ChEBI" id="CHEBI:18420"/>
    </cofactor>
</comment>
<keyword evidence="4 12" id="KW-0808">Transferase</keyword>
<dbReference type="Proteomes" id="UP000019151">
    <property type="component" value="Chromosome"/>
</dbReference>
<dbReference type="UniPathway" id="UPA00219"/>
<dbReference type="CDD" id="cd06852">
    <property type="entry name" value="GT_MraY"/>
    <property type="match status" value="1"/>
</dbReference>
<keyword evidence="12" id="KW-1003">Cell membrane</keyword>
<dbReference type="GO" id="GO:0009252">
    <property type="term" value="P:peptidoglycan biosynthetic process"/>
    <property type="evidence" value="ECO:0007669"/>
    <property type="project" value="UniProtKB-UniRule"/>
</dbReference>
<dbReference type="GO" id="GO:0046872">
    <property type="term" value="F:metal ion binding"/>
    <property type="evidence" value="ECO:0007669"/>
    <property type="project" value="UniProtKB-KW"/>
</dbReference>
<dbReference type="InterPro" id="IPR000715">
    <property type="entry name" value="Glycosyl_transferase_4"/>
</dbReference>
<reference evidence="15 16" key="1">
    <citation type="journal article" date="2014" name="Genome Announc.">
        <title>Genome Sequence and Methylome of Soil Bacterium Gemmatirosa kalamazoonensis KBS708T, a Member of the Rarely Cultivated Gemmatimonadetes Phylum.</title>
        <authorList>
            <person name="Debruyn J.M."/>
            <person name="Radosevich M."/>
            <person name="Wommack K.E."/>
            <person name="Polson S.W."/>
            <person name="Hauser L.J."/>
            <person name="Fawaz M.N."/>
            <person name="Korlach J."/>
            <person name="Tsai Y.C."/>
        </authorList>
    </citation>
    <scope>NUCLEOTIDE SEQUENCE [LARGE SCALE GENOMIC DNA]</scope>
    <source>
        <strain evidence="15 16">KBS708</strain>
    </source>
</reference>
<dbReference type="FunCoup" id="W0RJT9">
    <property type="interactions" value="501"/>
</dbReference>
<dbReference type="PATRIC" id="fig|861299.3.peg.3126"/>
<feature type="transmembrane region" description="Helical" evidence="12">
    <location>
        <begin position="277"/>
        <end position="298"/>
    </location>
</feature>
<dbReference type="InParanoid" id="W0RJT9"/>
<dbReference type="PANTHER" id="PTHR22926">
    <property type="entry name" value="PHOSPHO-N-ACETYLMURAMOYL-PENTAPEPTIDE-TRANSFERASE"/>
    <property type="match status" value="1"/>
</dbReference>
<accession>W0RJT9</accession>
<dbReference type="PROSITE" id="PS01347">
    <property type="entry name" value="MRAY_1"/>
    <property type="match status" value="1"/>
</dbReference>
<keyword evidence="11 12" id="KW-0961">Cell wall biogenesis/degradation</keyword>
<dbReference type="GO" id="GO:0008963">
    <property type="term" value="F:phospho-N-acetylmuramoyl-pentapeptide-transferase activity"/>
    <property type="evidence" value="ECO:0007669"/>
    <property type="project" value="UniProtKB-UniRule"/>
</dbReference>
<feature type="transmembrane region" description="Helical" evidence="12">
    <location>
        <begin position="253"/>
        <end position="270"/>
    </location>
</feature>
<evidence type="ECO:0000256" key="7">
    <source>
        <dbReference type="ARBA" id="ARBA00022984"/>
    </source>
</evidence>
<protein>
    <recommendedName>
        <fullName evidence="12 13">Phospho-N-acetylmuramoyl-pentapeptide-transferase</fullName>
        <ecNumber evidence="12 13">2.7.8.13</ecNumber>
    </recommendedName>
    <alternativeName>
        <fullName evidence="12">UDP-MurNAc-pentapeptide phosphotransferase</fullName>
    </alternativeName>
</protein>
<dbReference type="HOGENOM" id="CLU_023982_0_0_0"/>
<feature type="transmembrane region" description="Helical" evidence="12">
    <location>
        <begin position="362"/>
        <end position="381"/>
    </location>
</feature>
<keyword evidence="5 12" id="KW-0812">Transmembrane</keyword>
<dbReference type="eggNOG" id="COG0472">
    <property type="taxonomic scope" value="Bacteria"/>
</dbReference>
<feature type="transmembrane region" description="Helical" evidence="12">
    <location>
        <begin position="213"/>
        <end position="233"/>
    </location>
</feature>
<dbReference type="EC" id="2.7.8.13" evidence="12 13"/>
<dbReference type="GO" id="GO:0051992">
    <property type="term" value="F:UDP-N-acetylmuramoyl-L-alanyl-D-glutamyl-meso-2,6-diaminopimelyl-D-alanyl-D-alanine:undecaprenyl-phosphate transferase activity"/>
    <property type="evidence" value="ECO:0007669"/>
    <property type="project" value="RHEA"/>
</dbReference>
<dbReference type="HAMAP" id="MF_00038">
    <property type="entry name" value="MraY"/>
    <property type="match status" value="1"/>
</dbReference>
<dbReference type="KEGG" id="gba:J421_3073"/>
<comment type="function">
    <text evidence="12">Catalyzes the initial step of the lipid cycle reactions in the biosynthesis of the cell wall peptidoglycan: transfers peptidoglycan precursor phospho-MurNAc-pentapeptide from UDP-MurNAc-pentapeptide onto the lipid carrier undecaprenyl phosphate, yielding undecaprenyl-pyrophosphoryl-MurNAc-pentapeptide, known as lipid I.</text>
</comment>
<evidence type="ECO:0000256" key="1">
    <source>
        <dbReference type="ARBA" id="ARBA00004141"/>
    </source>
</evidence>
<name>W0RJT9_9BACT</name>